<proteinExistence type="predicted"/>
<dbReference type="EMBL" id="QGHA01000004">
    <property type="protein sequence ID" value="PWK77728.1"/>
    <property type="molecule type" value="Genomic_DNA"/>
</dbReference>
<dbReference type="InterPro" id="IPR037226">
    <property type="entry name" value="CAC2185-like_sf"/>
</dbReference>
<dbReference type="Proteomes" id="UP000245678">
    <property type="component" value="Unassembled WGS sequence"/>
</dbReference>
<comment type="caution">
    <text evidence="1">The sequence shown here is derived from an EMBL/GenBank/DDBJ whole genome shotgun (WGS) entry which is preliminary data.</text>
</comment>
<accession>A0A316HB64</accession>
<name>A0A316HB64_9SPHI</name>
<dbReference type="Pfam" id="PF08942">
    <property type="entry name" value="DUF1919"/>
    <property type="match status" value="1"/>
</dbReference>
<dbReference type="SUPFAM" id="SSF142795">
    <property type="entry name" value="CAC2185-like"/>
    <property type="match status" value="1"/>
</dbReference>
<protein>
    <submittedName>
        <fullName evidence="1">Uncharacterized protein (DUF1919 family)</fullName>
    </submittedName>
</protein>
<evidence type="ECO:0000313" key="2">
    <source>
        <dbReference type="Proteomes" id="UP000245678"/>
    </source>
</evidence>
<gene>
    <name evidence="1" type="ORF">LX99_02613</name>
</gene>
<keyword evidence="2" id="KW-1185">Reference proteome</keyword>
<dbReference type="AlphaFoldDB" id="A0A316HB64"/>
<dbReference type="RefSeq" id="WP_109608253.1">
    <property type="nucleotide sequence ID" value="NZ_QGHA01000004.1"/>
</dbReference>
<sequence>MNIRKFLSRYKGRYLKSLRSKYSEDLKAYFSDNPTIISNNCLAGFVYQDTGTPYTSPTIGMYFFFPDYIEFLSDLRTNLYADLTFTDVSKYELGNERIKKAKHKYPIGLLNNSMEIHFLHYSSREEALEKWKRRLERVNLNNLIVLGTQLDLCTENDIKAFDQLDFEKKIFFTRDDYNTKSGVFIEAFKKSIKIGDPYQSGHILYKHLIKKVKNKA</sequence>
<dbReference type="InterPro" id="IPR015037">
    <property type="entry name" value="DUF1919"/>
</dbReference>
<evidence type="ECO:0000313" key="1">
    <source>
        <dbReference type="EMBL" id="PWK77728.1"/>
    </source>
</evidence>
<reference evidence="1 2" key="1">
    <citation type="submission" date="2018-05" db="EMBL/GenBank/DDBJ databases">
        <title>Genomic Encyclopedia of Archaeal and Bacterial Type Strains, Phase II (KMG-II): from individual species to whole genera.</title>
        <authorList>
            <person name="Goeker M."/>
        </authorList>
    </citation>
    <scope>NUCLEOTIDE SEQUENCE [LARGE SCALE GENOMIC DNA]</scope>
    <source>
        <strain evidence="1 2">DSM 19975</strain>
    </source>
</reference>
<organism evidence="1 2">
    <name type="scientific">Mucilaginibacter oryzae</name>
    <dbReference type="NCBI Taxonomy" id="468058"/>
    <lineage>
        <taxon>Bacteria</taxon>
        <taxon>Pseudomonadati</taxon>
        <taxon>Bacteroidota</taxon>
        <taxon>Sphingobacteriia</taxon>
        <taxon>Sphingobacteriales</taxon>
        <taxon>Sphingobacteriaceae</taxon>
        <taxon>Mucilaginibacter</taxon>
    </lineage>
</organism>